<sequence>MKKHLVNLLFEQYKLASFVGKLSDLGVEIDNLRINNHEIVLDIIGFPKDDQEEQLNRLEAIKALTSYDVKNPPDGFFSREDLYDRYLTTLVNLGTDESIVLTHNGLILKKQDDENAVKQELASI</sequence>
<organism evidence="1 2">
    <name type="scientific">Mucilaginibacter psychrotolerans</name>
    <dbReference type="NCBI Taxonomy" id="1524096"/>
    <lineage>
        <taxon>Bacteria</taxon>
        <taxon>Pseudomonadati</taxon>
        <taxon>Bacteroidota</taxon>
        <taxon>Sphingobacteriia</taxon>
        <taxon>Sphingobacteriales</taxon>
        <taxon>Sphingobacteriaceae</taxon>
        <taxon>Mucilaginibacter</taxon>
    </lineage>
</organism>
<reference evidence="1 2" key="1">
    <citation type="journal article" date="2017" name="Int. J. Syst. Evol. Microbiol.">
        <title>Mucilaginibacterpsychrotolerans sp. nov., isolated from peatlands.</title>
        <authorList>
            <person name="Deng Y."/>
            <person name="Shen L."/>
            <person name="Xu B."/>
            <person name="Liu Y."/>
            <person name="Gu Z."/>
            <person name="Liu H."/>
            <person name="Zhou Y."/>
        </authorList>
    </citation>
    <scope>NUCLEOTIDE SEQUENCE [LARGE SCALE GENOMIC DNA]</scope>
    <source>
        <strain evidence="1 2">NH7-4</strain>
    </source>
</reference>
<name>A0A4Y8RY16_9SPHI</name>
<dbReference type="Proteomes" id="UP000297540">
    <property type="component" value="Unassembled WGS sequence"/>
</dbReference>
<dbReference type="OrthoDB" id="1201012at2"/>
<gene>
    <name evidence="1" type="ORF">E2R66_27780</name>
</gene>
<dbReference type="EMBL" id="SOZE01000063">
    <property type="protein sequence ID" value="TFF29757.1"/>
    <property type="molecule type" value="Genomic_DNA"/>
</dbReference>
<protein>
    <submittedName>
        <fullName evidence="1">Uncharacterized protein</fullName>
    </submittedName>
</protein>
<proteinExistence type="predicted"/>
<keyword evidence="2" id="KW-1185">Reference proteome</keyword>
<evidence type="ECO:0000313" key="2">
    <source>
        <dbReference type="Proteomes" id="UP000297540"/>
    </source>
</evidence>
<dbReference type="AlphaFoldDB" id="A0A4Y8RY16"/>
<accession>A0A4Y8RY16</accession>
<evidence type="ECO:0000313" key="1">
    <source>
        <dbReference type="EMBL" id="TFF29757.1"/>
    </source>
</evidence>
<comment type="caution">
    <text evidence="1">The sequence shown here is derived from an EMBL/GenBank/DDBJ whole genome shotgun (WGS) entry which is preliminary data.</text>
</comment>
<dbReference type="RefSeq" id="WP_133237081.1">
    <property type="nucleotide sequence ID" value="NZ_SOZE01000063.1"/>
</dbReference>